<reference evidence="1 2" key="1">
    <citation type="journal article" date="2018" name="Sci. Rep.">
        <title>Genomic signatures of local adaptation to the degree of environmental predictability in rotifers.</title>
        <authorList>
            <person name="Franch-Gras L."/>
            <person name="Hahn C."/>
            <person name="Garcia-Roger E.M."/>
            <person name="Carmona M.J."/>
            <person name="Serra M."/>
            <person name="Gomez A."/>
        </authorList>
    </citation>
    <scope>NUCLEOTIDE SEQUENCE [LARGE SCALE GENOMIC DNA]</scope>
    <source>
        <strain evidence="1">HYR1</strain>
    </source>
</reference>
<evidence type="ECO:0000313" key="2">
    <source>
        <dbReference type="Proteomes" id="UP000276133"/>
    </source>
</evidence>
<protein>
    <submittedName>
        <fullName evidence="1">Uncharacterized protein</fullName>
    </submittedName>
</protein>
<sequence length="72" mass="8790">MERNKEVAFYSTLRYGSKNFYVFRVNRHYLQYKNKKNLEGNERGYNVCNKCQKIEQKFELHVLTDFLVLFSV</sequence>
<proteinExistence type="predicted"/>
<keyword evidence="2" id="KW-1185">Reference proteome</keyword>
<accession>A0A3M7Q1I5</accession>
<gene>
    <name evidence="1" type="ORF">BpHYR1_041694</name>
</gene>
<name>A0A3M7Q1I5_BRAPC</name>
<organism evidence="1 2">
    <name type="scientific">Brachionus plicatilis</name>
    <name type="common">Marine rotifer</name>
    <name type="synonym">Brachionus muelleri</name>
    <dbReference type="NCBI Taxonomy" id="10195"/>
    <lineage>
        <taxon>Eukaryota</taxon>
        <taxon>Metazoa</taxon>
        <taxon>Spiralia</taxon>
        <taxon>Gnathifera</taxon>
        <taxon>Rotifera</taxon>
        <taxon>Eurotatoria</taxon>
        <taxon>Monogononta</taxon>
        <taxon>Pseudotrocha</taxon>
        <taxon>Ploima</taxon>
        <taxon>Brachionidae</taxon>
        <taxon>Brachionus</taxon>
    </lineage>
</organism>
<dbReference type="AlphaFoldDB" id="A0A3M7Q1I5"/>
<dbReference type="EMBL" id="REGN01007802">
    <property type="protein sequence ID" value="RNA05260.1"/>
    <property type="molecule type" value="Genomic_DNA"/>
</dbReference>
<comment type="caution">
    <text evidence="1">The sequence shown here is derived from an EMBL/GenBank/DDBJ whole genome shotgun (WGS) entry which is preliminary data.</text>
</comment>
<evidence type="ECO:0000313" key="1">
    <source>
        <dbReference type="EMBL" id="RNA05260.1"/>
    </source>
</evidence>
<dbReference type="Proteomes" id="UP000276133">
    <property type="component" value="Unassembled WGS sequence"/>
</dbReference>